<dbReference type="EMBL" id="MU970110">
    <property type="protein sequence ID" value="KAK9320976.1"/>
    <property type="molecule type" value="Genomic_DNA"/>
</dbReference>
<evidence type="ECO:0000313" key="1">
    <source>
        <dbReference type="EMBL" id="KAK9320976.1"/>
    </source>
</evidence>
<dbReference type="Proteomes" id="UP001489719">
    <property type="component" value="Unassembled WGS sequence"/>
</dbReference>
<name>A0ACC3TJP4_9ASCO</name>
<evidence type="ECO:0000313" key="2">
    <source>
        <dbReference type="Proteomes" id="UP001489719"/>
    </source>
</evidence>
<gene>
    <name evidence="1" type="ORF">V1517DRAFT_263255</name>
</gene>
<feature type="non-terminal residue" evidence="1">
    <location>
        <position position="1"/>
    </location>
</feature>
<accession>A0ACC3TJP4</accession>
<keyword evidence="2" id="KW-1185">Reference proteome</keyword>
<proteinExistence type="predicted"/>
<comment type="caution">
    <text evidence="1">The sequence shown here is derived from an EMBL/GenBank/DDBJ whole genome shotgun (WGS) entry which is preliminary data.</text>
</comment>
<sequence length="71" mass="8107">GIRGAPFRLTLISHVYTFVGIGTTDLGYVHREADVYRALQRAQGYTVPVFLGTIDLELCYFPRGEVNRLFW</sequence>
<organism evidence="1 2">
    <name type="scientific">Lipomyces orientalis</name>
    <dbReference type="NCBI Taxonomy" id="1233043"/>
    <lineage>
        <taxon>Eukaryota</taxon>
        <taxon>Fungi</taxon>
        <taxon>Dikarya</taxon>
        <taxon>Ascomycota</taxon>
        <taxon>Saccharomycotina</taxon>
        <taxon>Lipomycetes</taxon>
        <taxon>Lipomycetales</taxon>
        <taxon>Lipomycetaceae</taxon>
        <taxon>Lipomyces</taxon>
    </lineage>
</organism>
<reference evidence="2" key="1">
    <citation type="journal article" date="2024" name="Front. Bioeng. Biotechnol.">
        <title>Genome-scale model development and genomic sequencing of the oleaginous clade Lipomyces.</title>
        <authorList>
            <person name="Czajka J.J."/>
            <person name="Han Y."/>
            <person name="Kim J."/>
            <person name="Mondo S.J."/>
            <person name="Hofstad B.A."/>
            <person name="Robles A."/>
            <person name="Haridas S."/>
            <person name="Riley R."/>
            <person name="LaButti K."/>
            <person name="Pangilinan J."/>
            <person name="Andreopoulos W."/>
            <person name="Lipzen A."/>
            <person name="Yan J."/>
            <person name="Wang M."/>
            <person name="Ng V."/>
            <person name="Grigoriev I.V."/>
            <person name="Spatafora J.W."/>
            <person name="Magnuson J.K."/>
            <person name="Baker S.E."/>
            <person name="Pomraning K.R."/>
        </authorList>
    </citation>
    <scope>NUCLEOTIDE SEQUENCE [LARGE SCALE GENOMIC DNA]</scope>
    <source>
        <strain evidence="2">CBS 10300</strain>
    </source>
</reference>
<protein>
    <submittedName>
        <fullName evidence="1">Uncharacterized protein</fullName>
    </submittedName>
</protein>